<evidence type="ECO:0000313" key="10">
    <source>
        <dbReference type="Proteomes" id="UP000594260"/>
    </source>
</evidence>
<feature type="domain" description="Aminotransferase class I/classII large" evidence="8">
    <location>
        <begin position="30"/>
        <end position="400"/>
    </location>
</feature>
<organism evidence="9 10">
    <name type="scientific">Varroa destructor</name>
    <name type="common">Honeybee mite</name>
    <dbReference type="NCBI Taxonomy" id="109461"/>
    <lineage>
        <taxon>Eukaryota</taxon>
        <taxon>Metazoa</taxon>
        <taxon>Ecdysozoa</taxon>
        <taxon>Arthropoda</taxon>
        <taxon>Chelicerata</taxon>
        <taxon>Arachnida</taxon>
        <taxon>Acari</taxon>
        <taxon>Parasitiformes</taxon>
        <taxon>Mesostigmata</taxon>
        <taxon>Gamasina</taxon>
        <taxon>Dermanyssoidea</taxon>
        <taxon>Varroidae</taxon>
        <taxon>Varroa</taxon>
    </lineage>
</organism>
<dbReference type="InParanoid" id="A0A7M7IZG0"/>
<keyword evidence="4 7" id="KW-0032">Aminotransferase</keyword>
<dbReference type="AlphaFoldDB" id="A0A7M7IZG0"/>
<evidence type="ECO:0000259" key="8">
    <source>
        <dbReference type="Pfam" id="PF00155"/>
    </source>
</evidence>
<dbReference type="CTD" id="2805"/>
<dbReference type="InterPro" id="IPR015422">
    <property type="entry name" value="PyrdxlP-dep_Trfase_small"/>
</dbReference>
<dbReference type="EC" id="2.6.1.1" evidence="7"/>
<dbReference type="OMA" id="GTWTHIT"/>
<dbReference type="PRINTS" id="PR00799">
    <property type="entry name" value="TRANSAMINASE"/>
</dbReference>
<dbReference type="PANTHER" id="PTHR11879">
    <property type="entry name" value="ASPARTATE AMINOTRANSFERASE"/>
    <property type="match status" value="1"/>
</dbReference>
<evidence type="ECO:0000256" key="6">
    <source>
        <dbReference type="ARBA" id="ARBA00022898"/>
    </source>
</evidence>
<evidence type="ECO:0000256" key="7">
    <source>
        <dbReference type="RuleBase" id="RU000480"/>
    </source>
</evidence>
<dbReference type="InterPro" id="IPR000796">
    <property type="entry name" value="Asp_trans"/>
</dbReference>
<dbReference type="EnsemblMetazoa" id="XM_022788953">
    <property type="protein sequence ID" value="XP_022644688"/>
    <property type="gene ID" value="LOC111243418"/>
</dbReference>
<comment type="miscellaneous">
    <text evidence="7">In eukaryotes there are cytoplasmic, mitochondrial and chloroplastic isozymes.</text>
</comment>
<dbReference type="FunFam" id="3.90.1150.10:FF:000001">
    <property type="entry name" value="Aspartate aminotransferase"/>
    <property type="match status" value="1"/>
</dbReference>
<dbReference type="OrthoDB" id="6752799at2759"/>
<dbReference type="GO" id="GO:0006532">
    <property type="term" value="P:aspartate biosynthetic process"/>
    <property type="evidence" value="ECO:0007669"/>
    <property type="project" value="TreeGrafter"/>
</dbReference>
<dbReference type="FunFam" id="3.40.640.10:FF:000064">
    <property type="entry name" value="Aspartate aminotransferase"/>
    <property type="match status" value="1"/>
</dbReference>
<dbReference type="Proteomes" id="UP000594260">
    <property type="component" value="Unplaced"/>
</dbReference>
<dbReference type="CDD" id="cd00609">
    <property type="entry name" value="AAT_like"/>
    <property type="match status" value="1"/>
</dbReference>
<dbReference type="InterPro" id="IPR015424">
    <property type="entry name" value="PyrdxlP-dep_Trfase"/>
</dbReference>
<name>A0A7M7IZG0_VARDE</name>
<evidence type="ECO:0000256" key="5">
    <source>
        <dbReference type="ARBA" id="ARBA00022679"/>
    </source>
</evidence>
<dbReference type="InterPro" id="IPR004839">
    <property type="entry name" value="Aminotransferase_I/II_large"/>
</dbReference>
<dbReference type="GO" id="GO:0004069">
    <property type="term" value="F:L-aspartate:2-oxoglutarate aminotransferase activity"/>
    <property type="evidence" value="ECO:0007669"/>
    <property type="project" value="UniProtKB-EC"/>
</dbReference>
<keyword evidence="5 7" id="KW-0808">Transferase</keyword>
<dbReference type="KEGG" id="vde:111243418"/>
<dbReference type="PROSITE" id="PS00105">
    <property type="entry name" value="AA_TRANSFER_CLASS_1"/>
    <property type="match status" value="1"/>
</dbReference>
<dbReference type="FunCoup" id="A0A7M7IZG0">
    <property type="interactions" value="1166"/>
</dbReference>
<reference evidence="9" key="1">
    <citation type="submission" date="2021-01" db="UniProtKB">
        <authorList>
            <consortium name="EnsemblMetazoa"/>
        </authorList>
    </citation>
    <scope>IDENTIFICATION</scope>
</reference>
<keyword evidence="6" id="KW-0663">Pyridoxal phosphate</keyword>
<comment type="cofactor">
    <cofactor evidence="1">
        <name>pyridoxal 5'-phosphate</name>
        <dbReference type="ChEBI" id="CHEBI:597326"/>
    </cofactor>
</comment>
<dbReference type="GeneID" id="111243418"/>
<evidence type="ECO:0000256" key="1">
    <source>
        <dbReference type="ARBA" id="ARBA00001933"/>
    </source>
</evidence>
<comment type="similarity">
    <text evidence="2">Belongs to the class-I pyridoxal-phosphate-dependent aminotransferase family.</text>
</comment>
<dbReference type="GO" id="GO:0030170">
    <property type="term" value="F:pyridoxal phosphate binding"/>
    <property type="evidence" value="ECO:0007669"/>
    <property type="project" value="InterPro"/>
</dbReference>
<sequence length="411" mass="45702">MTSRFSAVQAAPPVAVFALTQAYRNDPDPRKVDLGVGAYRDNDGKPWVLPVVKKVEMELAEEMGKSLNHEYLGMTGIDTFTSAAVSMILGKDNPAIKEGRAVGVQGLSGTGSLRIGADFLARIAGFTHVYVSNPTWPNHKAVFRNAGFANIYSYRYWDPATRGLDFRGMKEDLQNAPEGSVIILHVCAHNPTGVDPTQEQWKELAEICKARNHFPFFDCAYQGFASGDLARDSWALRYFVSQGFELFCAQSFAKNFGLYNERAGNLLIVVNDKTVLKNSVSQIAVNIRAMYSNPPNHGARIISRVLNDEGLFSEWIEQIKEMSSRIIHMRAVLKEKLIALNTPGSWEHITNQIGMFCYTGLSENQVAHMIKEHHVYLMNDGRISMSGVTEKNVEHVAMAINDTVKNVPAKL</sequence>
<dbReference type="NCBIfam" id="NF006719">
    <property type="entry name" value="PRK09257.1"/>
    <property type="match status" value="1"/>
</dbReference>
<dbReference type="Gene3D" id="3.90.1150.10">
    <property type="entry name" value="Aspartate Aminotransferase, domain 1"/>
    <property type="match status" value="1"/>
</dbReference>
<dbReference type="SUPFAM" id="SSF53383">
    <property type="entry name" value="PLP-dependent transferases"/>
    <property type="match status" value="1"/>
</dbReference>
<evidence type="ECO:0000256" key="4">
    <source>
        <dbReference type="ARBA" id="ARBA00022576"/>
    </source>
</evidence>
<protein>
    <recommendedName>
        <fullName evidence="7">Aspartate aminotransferase</fullName>
        <ecNumber evidence="7">2.6.1.1</ecNumber>
    </recommendedName>
</protein>
<evidence type="ECO:0000313" key="9">
    <source>
        <dbReference type="EnsemblMetazoa" id="XP_022644688"/>
    </source>
</evidence>
<comment type="subunit">
    <text evidence="3 7">Homodimer.</text>
</comment>
<proteinExistence type="inferred from homology"/>
<dbReference type="Gene3D" id="3.40.640.10">
    <property type="entry name" value="Type I PLP-dependent aspartate aminotransferase-like (Major domain)"/>
    <property type="match status" value="1"/>
</dbReference>
<dbReference type="RefSeq" id="XP_022644688.1">
    <property type="nucleotide sequence ID" value="XM_022788953.1"/>
</dbReference>
<evidence type="ECO:0000256" key="3">
    <source>
        <dbReference type="ARBA" id="ARBA00011738"/>
    </source>
</evidence>
<keyword evidence="10" id="KW-1185">Reference proteome</keyword>
<dbReference type="InterPro" id="IPR015421">
    <property type="entry name" value="PyrdxlP-dep_Trfase_major"/>
</dbReference>
<comment type="catalytic activity">
    <reaction evidence="7">
        <text>L-aspartate + 2-oxoglutarate = oxaloacetate + L-glutamate</text>
        <dbReference type="Rhea" id="RHEA:21824"/>
        <dbReference type="ChEBI" id="CHEBI:16452"/>
        <dbReference type="ChEBI" id="CHEBI:16810"/>
        <dbReference type="ChEBI" id="CHEBI:29985"/>
        <dbReference type="ChEBI" id="CHEBI:29991"/>
        <dbReference type="EC" id="2.6.1.1"/>
    </reaction>
</comment>
<accession>A0A7M7IZG0</accession>
<dbReference type="PANTHER" id="PTHR11879:SF55">
    <property type="entry name" value="GLUTAMATE OXALOACETATE TRANSAMINASE 1, ISOFORM B"/>
    <property type="match status" value="1"/>
</dbReference>
<evidence type="ECO:0000256" key="2">
    <source>
        <dbReference type="ARBA" id="ARBA00007441"/>
    </source>
</evidence>
<dbReference type="Pfam" id="PF00155">
    <property type="entry name" value="Aminotran_1_2"/>
    <property type="match status" value="1"/>
</dbReference>
<dbReference type="InterPro" id="IPR004838">
    <property type="entry name" value="NHTrfase_class1_PyrdxlP-BS"/>
</dbReference>
<dbReference type="GO" id="GO:0005829">
    <property type="term" value="C:cytosol"/>
    <property type="evidence" value="ECO:0007669"/>
    <property type="project" value="TreeGrafter"/>
</dbReference>